<dbReference type="Proteomes" id="UP000050794">
    <property type="component" value="Unassembled WGS sequence"/>
</dbReference>
<dbReference type="AlphaFoldDB" id="A0A183V911"/>
<dbReference type="WBParaSite" id="TCNE_0001723201-mRNA-1">
    <property type="protein sequence ID" value="TCNE_0001723201-mRNA-1"/>
    <property type="gene ID" value="TCNE_0001723201"/>
</dbReference>
<evidence type="ECO:0000313" key="4">
    <source>
        <dbReference type="WBParaSite" id="TCNE_0001723201-mRNA-1"/>
    </source>
</evidence>
<keyword evidence="3" id="KW-1185">Reference proteome</keyword>
<proteinExistence type="predicted"/>
<dbReference type="EMBL" id="UYWY01024262">
    <property type="protein sequence ID" value="VDM48553.1"/>
    <property type="molecule type" value="Genomic_DNA"/>
</dbReference>
<accession>A0A183V911</accession>
<reference evidence="2 3" key="2">
    <citation type="submission" date="2018-11" db="EMBL/GenBank/DDBJ databases">
        <authorList>
            <consortium name="Pathogen Informatics"/>
        </authorList>
    </citation>
    <scope>NUCLEOTIDE SEQUENCE [LARGE SCALE GENOMIC DNA]</scope>
</reference>
<evidence type="ECO:0000256" key="1">
    <source>
        <dbReference type="SAM" id="MobiDB-lite"/>
    </source>
</evidence>
<protein>
    <submittedName>
        <fullName evidence="2 4">Uncharacterized protein</fullName>
    </submittedName>
</protein>
<feature type="compositionally biased region" description="Polar residues" evidence="1">
    <location>
        <begin position="30"/>
        <end position="43"/>
    </location>
</feature>
<evidence type="ECO:0000313" key="2">
    <source>
        <dbReference type="EMBL" id="VDM48553.1"/>
    </source>
</evidence>
<sequence length="88" mass="9983">MRCSLEVWPTYSTDIIREVNARLQVLEQTDTTSTHCTSRLSRSISEDHGQLPQSIPPPPMTLPSHPYVQDLSPEWALGQLRLTGLLRE</sequence>
<organism evidence="3 4">
    <name type="scientific">Toxocara canis</name>
    <name type="common">Canine roundworm</name>
    <dbReference type="NCBI Taxonomy" id="6265"/>
    <lineage>
        <taxon>Eukaryota</taxon>
        <taxon>Metazoa</taxon>
        <taxon>Ecdysozoa</taxon>
        <taxon>Nematoda</taxon>
        <taxon>Chromadorea</taxon>
        <taxon>Rhabditida</taxon>
        <taxon>Spirurina</taxon>
        <taxon>Ascaridomorpha</taxon>
        <taxon>Ascaridoidea</taxon>
        <taxon>Toxocaridae</taxon>
        <taxon>Toxocara</taxon>
    </lineage>
</organism>
<evidence type="ECO:0000313" key="3">
    <source>
        <dbReference type="Proteomes" id="UP000050794"/>
    </source>
</evidence>
<reference evidence="4" key="1">
    <citation type="submission" date="2016-06" db="UniProtKB">
        <authorList>
            <consortium name="WormBaseParasite"/>
        </authorList>
    </citation>
    <scope>IDENTIFICATION</scope>
</reference>
<name>A0A183V911_TOXCA</name>
<gene>
    <name evidence="2" type="ORF">TCNE_LOCUS17232</name>
</gene>
<feature type="region of interest" description="Disordered" evidence="1">
    <location>
        <begin position="30"/>
        <end position="67"/>
    </location>
</feature>